<name>A0A084XWR7_9PROT</name>
<evidence type="ECO:0000313" key="2">
    <source>
        <dbReference type="Proteomes" id="UP000019812"/>
    </source>
</evidence>
<proteinExistence type="predicted"/>
<reference evidence="1 2" key="1">
    <citation type="submission" date="2014-07" db="EMBL/GenBank/DDBJ databases">
        <title>Expanding our view of genomic diversity in Candidatus Accumulibacter clades.</title>
        <authorList>
            <person name="Skennerton C.T."/>
            <person name="Barr J.J."/>
            <person name="Slater F.R."/>
            <person name="Bond P.L."/>
            <person name="Tyson G.W."/>
        </authorList>
    </citation>
    <scope>NUCLEOTIDE SEQUENCE [LARGE SCALE GENOMIC DNA]</scope>
    <source>
        <strain evidence="2">SK-01</strain>
    </source>
</reference>
<organism evidence="1 2">
    <name type="scientific">Candidatus Accumulibacter vicinus</name>
    <dbReference type="NCBI Taxonomy" id="2954382"/>
    <lineage>
        <taxon>Bacteria</taxon>
        <taxon>Pseudomonadati</taxon>
        <taxon>Pseudomonadota</taxon>
        <taxon>Betaproteobacteria</taxon>
        <taxon>Candidatus Accumulibacter</taxon>
    </lineage>
</organism>
<comment type="caution">
    <text evidence="1">The sequence shown here is derived from an EMBL/GenBank/DDBJ whole genome shotgun (WGS) entry which is preliminary data.</text>
</comment>
<dbReference type="EMBL" id="JDSS02000037">
    <property type="protein sequence ID" value="KFB66911.1"/>
    <property type="molecule type" value="Genomic_DNA"/>
</dbReference>
<dbReference type="Proteomes" id="UP000019812">
    <property type="component" value="Unassembled WGS sequence"/>
</dbReference>
<evidence type="ECO:0000313" key="1">
    <source>
        <dbReference type="EMBL" id="KFB66911.1"/>
    </source>
</evidence>
<dbReference type="AlphaFoldDB" id="A0A084XWR7"/>
<protein>
    <submittedName>
        <fullName evidence="1">Uncharacterized protein</fullName>
    </submittedName>
</protein>
<gene>
    <name evidence="1" type="ORF">CAPSK01_003850</name>
</gene>
<sequence length="66" mass="7810">MKLKIHIHQPEPLWQRNHWRNTTRFWQPDAFEATSATPFQASKAHLLYFCYADDDLLLTGEELPLA</sequence>
<dbReference type="RefSeq" id="WP_138678054.1">
    <property type="nucleotide sequence ID" value="NZ_JDSS02000037.1"/>
</dbReference>
<accession>A0A084XWR7</accession>